<sequence>MDKNIHFGENLQLGDNLRILRKERNLSEREVSNLLHVDITTISKYEHNTRTPDIYTMIKFADVYDVSLDRLVGREEKEYEESQSEA</sequence>
<dbReference type="PROSITE" id="PS50943">
    <property type="entry name" value="HTH_CROC1"/>
    <property type="match status" value="1"/>
</dbReference>
<dbReference type="Gene3D" id="1.10.260.40">
    <property type="entry name" value="lambda repressor-like DNA-binding domains"/>
    <property type="match status" value="1"/>
</dbReference>
<feature type="domain" description="HTH cro/C1-type" evidence="2">
    <location>
        <begin position="17"/>
        <end position="71"/>
    </location>
</feature>
<dbReference type="STRING" id="1423775.FD03_GL001539"/>
<evidence type="ECO:0000313" key="4">
    <source>
        <dbReference type="Proteomes" id="UP000051248"/>
    </source>
</evidence>
<name>A0A0R1KJD8_9LACO</name>
<dbReference type="EMBL" id="AZDZ01000019">
    <property type="protein sequence ID" value="KRK79175.1"/>
    <property type="molecule type" value="Genomic_DNA"/>
</dbReference>
<evidence type="ECO:0000259" key="2">
    <source>
        <dbReference type="PROSITE" id="PS50943"/>
    </source>
</evidence>
<evidence type="ECO:0000256" key="1">
    <source>
        <dbReference type="ARBA" id="ARBA00023125"/>
    </source>
</evidence>
<dbReference type="PANTHER" id="PTHR46558">
    <property type="entry name" value="TRACRIPTIONAL REGULATORY PROTEIN-RELATED-RELATED"/>
    <property type="match status" value="1"/>
</dbReference>
<gene>
    <name evidence="3" type="ORF">FD03_GL001539</name>
</gene>
<comment type="caution">
    <text evidence="3">The sequence shown here is derived from an EMBL/GenBank/DDBJ whole genome shotgun (WGS) entry which is preliminary data.</text>
</comment>
<dbReference type="PANTHER" id="PTHR46558:SF14">
    <property type="entry name" value="HTH-TYPE TRANSCRIPTIONAL REGULATOR ANSR"/>
    <property type="match status" value="1"/>
</dbReference>
<protein>
    <recommendedName>
        <fullName evidence="2">HTH cro/C1-type domain-containing protein</fullName>
    </recommendedName>
</protein>
<organism evidence="3 4">
    <name type="scientific">Companilactobacillus nodensis DSM 19682 = JCM 14932 = NBRC 107160</name>
    <dbReference type="NCBI Taxonomy" id="1423775"/>
    <lineage>
        <taxon>Bacteria</taxon>
        <taxon>Bacillati</taxon>
        <taxon>Bacillota</taxon>
        <taxon>Bacilli</taxon>
        <taxon>Lactobacillales</taxon>
        <taxon>Lactobacillaceae</taxon>
        <taxon>Companilactobacillus</taxon>
    </lineage>
</organism>
<dbReference type="Pfam" id="PF01381">
    <property type="entry name" value="HTH_3"/>
    <property type="match status" value="1"/>
</dbReference>
<reference evidence="3 4" key="1">
    <citation type="journal article" date="2015" name="Genome Announc.">
        <title>Expanding the biotechnology potential of lactobacilli through comparative genomics of 213 strains and associated genera.</title>
        <authorList>
            <person name="Sun Z."/>
            <person name="Harris H.M."/>
            <person name="McCann A."/>
            <person name="Guo C."/>
            <person name="Argimon S."/>
            <person name="Zhang W."/>
            <person name="Yang X."/>
            <person name="Jeffery I.B."/>
            <person name="Cooney J.C."/>
            <person name="Kagawa T.F."/>
            <person name="Liu W."/>
            <person name="Song Y."/>
            <person name="Salvetti E."/>
            <person name="Wrobel A."/>
            <person name="Rasinkangas P."/>
            <person name="Parkhill J."/>
            <person name="Rea M.C."/>
            <person name="O'Sullivan O."/>
            <person name="Ritari J."/>
            <person name="Douillard F.P."/>
            <person name="Paul Ross R."/>
            <person name="Yang R."/>
            <person name="Briner A.E."/>
            <person name="Felis G.E."/>
            <person name="de Vos W.M."/>
            <person name="Barrangou R."/>
            <person name="Klaenhammer T.R."/>
            <person name="Caufield P.W."/>
            <person name="Cui Y."/>
            <person name="Zhang H."/>
            <person name="O'Toole P.W."/>
        </authorList>
    </citation>
    <scope>NUCLEOTIDE SEQUENCE [LARGE SCALE GENOMIC DNA]</scope>
    <source>
        <strain evidence="3 4">DSM 19682</strain>
    </source>
</reference>
<dbReference type="PATRIC" id="fig|1423775.4.peg.1569"/>
<evidence type="ECO:0000313" key="3">
    <source>
        <dbReference type="EMBL" id="KRK79175.1"/>
    </source>
</evidence>
<proteinExistence type="predicted"/>
<dbReference type="Proteomes" id="UP000051248">
    <property type="component" value="Unassembled WGS sequence"/>
</dbReference>
<dbReference type="CDD" id="cd00093">
    <property type="entry name" value="HTH_XRE"/>
    <property type="match status" value="1"/>
</dbReference>
<dbReference type="SUPFAM" id="SSF47413">
    <property type="entry name" value="lambda repressor-like DNA-binding domains"/>
    <property type="match status" value="1"/>
</dbReference>
<dbReference type="eggNOG" id="COG1396">
    <property type="taxonomic scope" value="Bacteria"/>
</dbReference>
<dbReference type="AlphaFoldDB" id="A0A0R1KJD8"/>
<dbReference type="InterPro" id="IPR010982">
    <property type="entry name" value="Lambda_DNA-bd_dom_sf"/>
</dbReference>
<accession>A0A0R1KJD8</accession>
<dbReference type="InterPro" id="IPR001387">
    <property type="entry name" value="Cro/C1-type_HTH"/>
</dbReference>
<keyword evidence="1" id="KW-0238">DNA-binding</keyword>
<dbReference type="SMART" id="SM00530">
    <property type="entry name" value="HTH_XRE"/>
    <property type="match status" value="1"/>
</dbReference>
<dbReference type="GO" id="GO:0003677">
    <property type="term" value="F:DNA binding"/>
    <property type="evidence" value="ECO:0007669"/>
    <property type="project" value="UniProtKB-KW"/>
</dbReference>
<dbReference type="RefSeq" id="WP_025023089.1">
    <property type="nucleotide sequence ID" value="NZ_AZDZ01000019.1"/>
</dbReference>
<keyword evidence="4" id="KW-1185">Reference proteome</keyword>
<dbReference type="OrthoDB" id="72638at2"/>